<dbReference type="NCBIfam" id="NF047864">
    <property type="entry name" value="CBU_0592_membra"/>
    <property type="match status" value="1"/>
</dbReference>
<dbReference type="OrthoDB" id="73992at2"/>
<dbReference type="Pfam" id="PF26604">
    <property type="entry name" value="CBU_0592"/>
    <property type="match status" value="1"/>
</dbReference>
<feature type="transmembrane region" description="Helical" evidence="1">
    <location>
        <begin position="56"/>
        <end position="75"/>
    </location>
</feature>
<feature type="transmembrane region" description="Helical" evidence="1">
    <location>
        <begin position="30"/>
        <end position="49"/>
    </location>
</feature>
<dbReference type="AlphaFoldDB" id="A0A495IE52"/>
<evidence type="ECO:0000313" key="4">
    <source>
        <dbReference type="Proteomes" id="UP000280008"/>
    </source>
</evidence>
<accession>A0A495IE52</accession>
<sequence length="84" mass="8755">MSLVIQIAGSLLVLAGFALAQFRVVDVTSRLYLVVNVVGSGALAVDAVVEAEWGFLLLEGVWSIVSAISLVRVLTGKTVTSTGH</sequence>
<dbReference type="EMBL" id="RBKS01000001">
    <property type="protein sequence ID" value="RKR74262.1"/>
    <property type="molecule type" value="Genomic_DNA"/>
</dbReference>
<name>A0A495IE52_9MICO</name>
<evidence type="ECO:0000313" key="3">
    <source>
        <dbReference type="EMBL" id="RKR74262.1"/>
    </source>
</evidence>
<feature type="domain" description="CBU-0592-like" evidence="2">
    <location>
        <begin position="4"/>
        <end position="75"/>
    </location>
</feature>
<proteinExistence type="predicted"/>
<protein>
    <recommendedName>
        <fullName evidence="2">CBU-0592-like domain-containing protein</fullName>
    </recommendedName>
</protein>
<keyword evidence="1" id="KW-0472">Membrane</keyword>
<keyword evidence="4" id="KW-1185">Reference proteome</keyword>
<gene>
    <name evidence="3" type="ORF">C8E83_1371</name>
</gene>
<evidence type="ECO:0000256" key="1">
    <source>
        <dbReference type="SAM" id="Phobius"/>
    </source>
</evidence>
<reference evidence="3 4" key="1">
    <citation type="submission" date="2018-10" db="EMBL/GenBank/DDBJ databases">
        <title>Sequencing the genomes of 1000 actinobacteria strains.</title>
        <authorList>
            <person name="Klenk H.-P."/>
        </authorList>
    </citation>
    <scope>NUCLEOTIDE SEQUENCE [LARGE SCALE GENOMIC DNA]</scope>
    <source>
        <strain evidence="3 4">DSM 17894</strain>
    </source>
</reference>
<keyword evidence="1" id="KW-1133">Transmembrane helix</keyword>
<dbReference type="Proteomes" id="UP000280008">
    <property type="component" value="Unassembled WGS sequence"/>
</dbReference>
<dbReference type="RefSeq" id="WP_121369023.1">
    <property type="nucleotide sequence ID" value="NZ_RBKS01000001.1"/>
</dbReference>
<evidence type="ECO:0000259" key="2">
    <source>
        <dbReference type="Pfam" id="PF26604"/>
    </source>
</evidence>
<dbReference type="InterPro" id="IPR058058">
    <property type="entry name" value="CBU_0592-like"/>
</dbReference>
<organism evidence="3 4">
    <name type="scientific">Frondihabitans australicus</name>
    <dbReference type="NCBI Taxonomy" id="386892"/>
    <lineage>
        <taxon>Bacteria</taxon>
        <taxon>Bacillati</taxon>
        <taxon>Actinomycetota</taxon>
        <taxon>Actinomycetes</taxon>
        <taxon>Micrococcales</taxon>
        <taxon>Microbacteriaceae</taxon>
        <taxon>Frondihabitans</taxon>
    </lineage>
</organism>
<comment type="caution">
    <text evidence="3">The sequence shown here is derived from an EMBL/GenBank/DDBJ whole genome shotgun (WGS) entry which is preliminary data.</text>
</comment>
<keyword evidence="1" id="KW-0812">Transmembrane</keyword>